<organism evidence="2 3">
    <name type="scientific">Staphylotrichum tortipilum</name>
    <dbReference type="NCBI Taxonomy" id="2831512"/>
    <lineage>
        <taxon>Eukaryota</taxon>
        <taxon>Fungi</taxon>
        <taxon>Dikarya</taxon>
        <taxon>Ascomycota</taxon>
        <taxon>Pezizomycotina</taxon>
        <taxon>Sordariomycetes</taxon>
        <taxon>Sordariomycetidae</taxon>
        <taxon>Sordariales</taxon>
        <taxon>Chaetomiaceae</taxon>
        <taxon>Staphylotrichum</taxon>
    </lineage>
</organism>
<accession>A0AAN6MB90</accession>
<reference evidence="2" key="2">
    <citation type="submission" date="2023-05" db="EMBL/GenBank/DDBJ databases">
        <authorList>
            <consortium name="Lawrence Berkeley National Laboratory"/>
            <person name="Steindorff A."/>
            <person name="Hensen N."/>
            <person name="Bonometti L."/>
            <person name="Westerberg I."/>
            <person name="Brannstrom I.O."/>
            <person name="Guillou S."/>
            <person name="Cros-Aarteil S."/>
            <person name="Calhoun S."/>
            <person name="Haridas S."/>
            <person name="Kuo A."/>
            <person name="Mondo S."/>
            <person name="Pangilinan J."/>
            <person name="Riley R."/>
            <person name="Labutti K."/>
            <person name="Andreopoulos B."/>
            <person name="Lipzen A."/>
            <person name="Chen C."/>
            <person name="Yanf M."/>
            <person name="Daum C."/>
            <person name="Ng V."/>
            <person name="Clum A."/>
            <person name="Ohm R."/>
            <person name="Martin F."/>
            <person name="Silar P."/>
            <person name="Natvig D."/>
            <person name="Lalanne C."/>
            <person name="Gautier V."/>
            <person name="Ament-Velasquez S.L."/>
            <person name="Kruys A."/>
            <person name="Hutchinson M.I."/>
            <person name="Powell A.J."/>
            <person name="Barry K."/>
            <person name="Miller A.N."/>
            <person name="Grigoriev I.V."/>
            <person name="Debuchy R."/>
            <person name="Gladieux P."/>
            <person name="Thoren M.H."/>
            <person name="Johannesson H."/>
        </authorList>
    </citation>
    <scope>NUCLEOTIDE SEQUENCE</scope>
    <source>
        <strain evidence="2">CBS 103.79</strain>
    </source>
</reference>
<feature type="compositionally biased region" description="Polar residues" evidence="1">
    <location>
        <begin position="109"/>
        <end position="118"/>
    </location>
</feature>
<sequence length="464" mass="51434">MVTRFLETIRKSSGRQPGTAGVAGFVEPPSSHSQARCKREPSPATSVKFERSIDNAVVLLVFALGKICLPRRGIPDVARDSEPPHGSARNGSAASPKDGAEWLGPGRRSPSQGAEPSATNLDVIPGLDYFRLATSILGGQLAGNSLPYVYAYLLAGLYWGIQARPMESHTYVTTASKTLQQKMRPMKTLRDSGHTGTGYEENMLLFAFWTALDLECGMIAELRLPQSGILTYEEQMPYPNLCWAEERGFDAPVLESYFSRLYLRRRLNELYTQLYNPVHPLQSGMPGDSIMGSWQRYLPTAYPPHSHLVATLLWRKASPLPYCILELNFELHANKTLTPPSNDPRFDLTSIWYATRGITALVKSSWEFHGLQGQHIVTNMFGTAQRQWGNVLVLSAALTDPTLGPFVDADILKGLFSRTIAFLKTTPDPTSALHISLRILEDLERKLWDKFGGANPHEGTTDPC</sequence>
<dbReference type="Proteomes" id="UP001303889">
    <property type="component" value="Unassembled WGS sequence"/>
</dbReference>
<dbReference type="PANTHER" id="PTHR47785:SF4">
    <property type="entry name" value="ZN(II)2CYS6 TRANSCRIPTION FACTOR (EUROFUNG)"/>
    <property type="match status" value="1"/>
</dbReference>
<feature type="region of interest" description="Disordered" evidence="1">
    <location>
        <begin position="76"/>
        <end position="118"/>
    </location>
</feature>
<proteinExistence type="predicted"/>
<evidence type="ECO:0000313" key="2">
    <source>
        <dbReference type="EMBL" id="KAK3897570.1"/>
    </source>
</evidence>
<dbReference type="AlphaFoldDB" id="A0AAN6MB90"/>
<protein>
    <recommendedName>
        <fullName evidence="4">Transcription factor domain-containing protein</fullName>
    </recommendedName>
</protein>
<evidence type="ECO:0000256" key="1">
    <source>
        <dbReference type="SAM" id="MobiDB-lite"/>
    </source>
</evidence>
<feature type="region of interest" description="Disordered" evidence="1">
    <location>
        <begin position="10"/>
        <end position="45"/>
    </location>
</feature>
<dbReference type="InterPro" id="IPR053181">
    <property type="entry name" value="EcdB-like_regulator"/>
</dbReference>
<reference evidence="2" key="1">
    <citation type="journal article" date="2023" name="Mol. Phylogenet. Evol.">
        <title>Genome-scale phylogeny and comparative genomics of the fungal order Sordariales.</title>
        <authorList>
            <person name="Hensen N."/>
            <person name="Bonometti L."/>
            <person name="Westerberg I."/>
            <person name="Brannstrom I.O."/>
            <person name="Guillou S."/>
            <person name="Cros-Aarteil S."/>
            <person name="Calhoun S."/>
            <person name="Haridas S."/>
            <person name="Kuo A."/>
            <person name="Mondo S."/>
            <person name="Pangilinan J."/>
            <person name="Riley R."/>
            <person name="LaButti K."/>
            <person name="Andreopoulos B."/>
            <person name="Lipzen A."/>
            <person name="Chen C."/>
            <person name="Yan M."/>
            <person name="Daum C."/>
            <person name="Ng V."/>
            <person name="Clum A."/>
            <person name="Steindorff A."/>
            <person name="Ohm R.A."/>
            <person name="Martin F."/>
            <person name="Silar P."/>
            <person name="Natvig D.O."/>
            <person name="Lalanne C."/>
            <person name="Gautier V."/>
            <person name="Ament-Velasquez S.L."/>
            <person name="Kruys A."/>
            <person name="Hutchinson M.I."/>
            <person name="Powell A.J."/>
            <person name="Barry K."/>
            <person name="Miller A.N."/>
            <person name="Grigoriev I.V."/>
            <person name="Debuchy R."/>
            <person name="Gladieux P."/>
            <person name="Hiltunen Thoren M."/>
            <person name="Johannesson H."/>
        </authorList>
    </citation>
    <scope>NUCLEOTIDE SEQUENCE</scope>
    <source>
        <strain evidence="2">CBS 103.79</strain>
    </source>
</reference>
<gene>
    <name evidence="2" type="ORF">C8A05DRAFT_38877</name>
</gene>
<evidence type="ECO:0000313" key="3">
    <source>
        <dbReference type="Proteomes" id="UP001303889"/>
    </source>
</evidence>
<dbReference type="EMBL" id="MU856128">
    <property type="protein sequence ID" value="KAK3897570.1"/>
    <property type="molecule type" value="Genomic_DNA"/>
</dbReference>
<keyword evidence="3" id="KW-1185">Reference proteome</keyword>
<name>A0AAN6MB90_9PEZI</name>
<evidence type="ECO:0008006" key="4">
    <source>
        <dbReference type="Google" id="ProtNLM"/>
    </source>
</evidence>
<dbReference type="PANTHER" id="PTHR47785">
    <property type="entry name" value="ZN(II)2CYS6 TRANSCRIPTION FACTOR (EUROFUNG)-RELATED-RELATED"/>
    <property type="match status" value="1"/>
</dbReference>
<comment type="caution">
    <text evidence="2">The sequence shown here is derived from an EMBL/GenBank/DDBJ whole genome shotgun (WGS) entry which is preliminary data.</text>
</comment>